<name>A0A3B0C3G7_9FLAO</name>
<dbReference type="Pfam" id="PF00106">
    <property type="entry name" value="adh_short"/>
    <property type="match status" value="1"/>
</dbReference>
<evidence type="ECO:0000256" key="2">
    <source>
        <dbReference type="ARBA" id="ARBA00023002"/>
    </source>
</evidence>
<dbReference type="InterPro" id="IPR020904">
    <property type="entry name" value="Sc_DH/Rdtase_CS"/>
</dbReference>
<dbReference type="PANTHER" id="PTHR44196">
    <property type="entry name" value="DEHYDROGENASE/REDUCTASE SDR FAMILY MEMBER 7B"/>
    <property type="match status" value="1"/>
</dbReference>
<protein>
    <submittedName>
        <fullName evidence="4">SDR family oxidoreductase</fullName>
    </submittedName>
</protein>
<organism evidence="4 5">
    <name type="scientific">Ulvibacterium marinum</name>
    <dbReference type="NCBI Taxonomy" id="2419782"/>
    <lineage>
        <taxon>Bacteria</taxon>
        <taxon>Pseudomonadati</taxon>
        <taxon>Bacteroidota</taxon>
        <taxon>Flavobacteriia</taxon>
        <taxon>Flavobacteriales</taxon>
        <taxon>Flavobacteriaceae</taxon>
        <taxon>Ulvibacterium</taxon>
    </lineage>
</organism>
<evidence type="ECO:0000313" key="5">
    <source>
        <dbReference type="Proteomes" id="UP000276603"/>
    </source>
</evidence>
<dbReference type="Gene3D" id="3.40.50.720">
    <property type="entry name" value="NAD(P)-binding Rossmann-like Domain"/>
    <property type="match status" value="1"/>
</dbReference>
<dbReference type="Proteomes" id="UP000276603">
    <property type="component" value="Unassembled WGS sequence"/>
</dbReference>
<dbReference type="GO" id="GO:0016020">
    <property type="term" value="C:membrane"/>
    <property type="evidence" value="ECO:0007669"/>
    <property type="project" value="TreeGrafter"/>
</dbReference>
<dbReference type="PRINTS" id="PR00081">
    <property type="entry name" value="GDHRDH"/>
</dbReference>
<accession>A0A3B0C3G7</accession>
<evidence type="ECO:0000256" key="3">
    <source>
        <dbReference type="RuleBase" id="RU000363"/>
    </source>
</evidence>
<dbReference type="PANTHER" id="PTHR44196:SF1">
    <property type="entry name" value="DEHYDROGENASE_REDUCTASE SDR FAMILY MEMBER 7B"/>
    <property type="match status" value="1"/>
</dbReference>
<dbReference type="SUPFAM" id="SSF51735">
    <property type="entry name" value="NAD(P)-binding Rossmann-fold domains"/>
    <property type="match status" value="1"/>
</dbReference>
<dbReference type="AlphaFoldDB" id="A0A3B0C3G7"/>
<comment type="similarity">
    <text evidence="1 3">Belongs to the short-chain dehydrogenases/reductases (SDR) family.</text>
</comment>
<evidence type="ECO:0000256" key="1">
    <source>
        <dbReference type="ARBA" id="ARBA00006484"/>
    </source>
</evidence>
<comment type="caution">
    <text evidence="4">The sequence shown here is derived from an EMBL/GenBank/DDBJ whole genome shotgun (WGS) entry which is preliminary data.</text>
</comment>
<sequence length="262" mass="29412">MRLKGKKVLITGGSRGIGRCMIAELIKNGVKDIAVIARDKKNLERLSEDFEEANFLLVNGNVGDIGVLREMSSKIEDRWGRLDVLINNAGIVSAGALEDIPDEEIYDQVAINFMAILFLTKYCLPLLKSSRQAAVLNVSSGLGLLGMPFYTVYGSTKAGIRQFSDSLRRELQPFNISVTCVYPTATDTEMMQKFEGREMDSPEYVAEKSIQALMKKELHFIFGGSQRLKDNRLNFESPKKFDKQISENYEQLKEASRSHKAI</sequence>
<evidence type="ECO:0000313" key="4">
    <source>
        <dbReference type="EMBL" id="RKN79810.1"/>
    </source>
</evidence>
<dbReference type="GO" id="GO:0016491">
    <property type="term" value="F:oxidoreductase activity"/>
    <property type="evidence" value="ECO:0007669"/>
    <property type="project" value="UniProtKB-KW"/>
</dbReference>
<dbReference type="OrthoDB" id="9810734at2"/>
<proteinExistence type="inferred from homology"/>
<dbReference type="InterPro" id="IPR036291">
    <property type="entry name" value="NAD(P)-bd_dom_sf"/>
</dbReference>
<gene>
    <name evidence="4" type="ORF">D7Z94_16165</name>
</gene>
<keyword evidence="2" id="KW-0560">Oxidoreductase</keyword>
<dbReference type="PROSITE" id="PS00061">
    <property type="entry name" value="ADH_SHORT"/>
    <property type="match status" value="1"/>
</dbReference>
<dbReference type="PRINTS" id="PR00080">
    <property type="entry name" value="SDRFAMILY"/>
</dbReference>
<dbReference type="EMBL" id="RBCJ01000003">
    <property type="protein sequence ID" value="RKN79810.1"/>
    <property type="molecule type" value="Genomic_DNA"/>
</dbReference>
<keyword evidence="5" id="KW-1185">Reference proteome</keyword>
<dbReference type="InterPro" id="IPR002347">
    <property type="entry name" value="SDR_fam"/>
</dbReference>
<dbReference type="RefSeq" id="WP_120712618.1">
    <property type="nucleotide sequence ID" value="NZ_CANMKH010000007.1"/>
</dbReference>
<reference evidence="4 5" key="1">
    <citation type="submission" date="2018-10" db="EMBL/GenBank/DDBJ databases">
        <title>Ulvibacterium marinum gen. nov., sp. nov., a novel marine bacterium of the family Flavobacteriaceae, isolated from a culture of the green alga Ulva prolifera.</title>
        <authorList>
            <person name="Zhang Z."/>
        </authorList>
    </citation>
    <scope>NUCLEOTIDE SEQUENCE [LARGE SCALE GENOMIC DNA]</scope>
    <source>
        <strain evidence="4 5">CCMM003</strain>
    </source>
</reference>